<dbReference type="InterPro" id="IPR036515">
    <property type="entry name" value="Transposase_17_sf"/>
</dbReference>
<dbReference type="GO" id="GO:0006313">
    <property type="term" value="P:DNA transposition"/>
    <property type="evidence" value="ECO:0007669"/>
    <property type="project" value="InterPro"/>
</dbReference>
<dbReference type="PANTHER" id="PTHR36966:SF1">
    <property type="entry name" value="REP-ASSOCIATED TYROSINE TRANSPOSASE"/>
    <property type="match status" value="1"/>
</dbReference>
<dbReference type="SUPFAM" id="SSF143422">
    <property type="entry name" value="Transposase IS200-like"/>
    <property type="match status" value="1"/>
</dbReference>
<dbReference type="Proteomes" id="UP000192333">
    <property type="component" value="Chromosome I"/>
</dbReference>
<dbReference type="RefSeq" id="WP_084120446.1">
    <property type="nucleotide sequence ID" value="NZ_LT838813.1"/>
</dbReference>
<evidence type="ECO:0000313" key="3">
    <source>
        <dbReference type="Proteomes" id="UP000192333"/>
    </source>
</evidence>
<gene>
    <name evidence="2" type="ORF">SAMN00777080_2155</name>
</gene>
<dbReference type="GO" id="GO:0043565">
    <property type="term" value="F:sequence-specific DNA binding"/>
    <property type="evidence" value="ECO:0007669"/>
    <property type="project" value="TreeGrafter"/>
</dbReference>
<dbReference type="NCBIfam" id="NF047646">
    <property type="entry name" value="REP_Tyr_transpos"/>
    <property type="match status" value="1"/>
</dbReference>
<accession>A0A1W2H3U3</accession>
<dbReference type="Pfam" id="PF01797">
    <property type="entry name" value="Y1_Tnp"/>
    <property type="match status" value="1"/>
</dbReference>
<dbReference type="Gene3D" id="3.30.70.1290">
    <property type="entry name" value="Transposase IS200-like"/>
    <property type="match status" value="1"/>
</dbReference>
<evidence type="ECO:0000259" key="1">
    <source>
        <dbReference type="SMART" id="SM01321"/>
    </source>
</evidence>
<dbReference type="PANTHER" id="PTHR36966">
    <property type="entry name" value="REP-ASSOCIATED TYROSINE TRANSPOSASE"/>
    <property type="match status" value="1"/>
</dbReference>
<dbReference type="InterPro" id="IPR052715">
    <property type="entry name" value="RAYT_transposase"/>
</dbReference>
<sequence>MLKPFQISDQNGIQFLTFTVMDWIDIFTRKEYKLDVVDSLNYCVNNKGLEIYAWCLMSNHLHLLCRAKEPAFLSDIMRDFKSFVAKKILMSLETESIDSRSKWILNQFKFRGNISKRVDTYKFWFDGLHAIGIESPKFFEQKLHYIHQNPVRAMIVEEEHHYLFSSARDYAGIKGLVKVEVY</sequence>
<proteinExistence type="predicted"/>
<reference evidence="3" key="1">
    <citation type="submission" date="2017-04" db="EMBL/GenBank/DDBJ databases">
        <authorList>
            <person name="Varghese N."/>
            <person name="Submissions S."/>
        </authorList>
    </citation>
    <scope>NUCLEOTIDE SEQUENCE [LARGE SCALE GENOMIC DNA]</scope>
    <source>
        <strain evidence="3">DSM 16537</strain>
    </source>
</reference>
<dbReference type="EMBL" id="LT838813">
    <property type="protein sequence ID" value="SMD43559.1"/>
    <property type="molecule type" value="Genomic_DNA"/>
</dbReference>
<evidence type="ECO:0000313" key="2">
    <source>
        <dbReference type="EMBL" id="SMD43559.1"/>
    </source>
</evidence>
<dbReference type="AlphaFoldDB" id="A0A1W2H3U3"/>
<organism evidence="2 3">
    <name type="scientific">Aquiflexum balticum DSM 16537</name>
    <dbReference type="NCBI Taxonomy" id="758820"/>
    <lineage>
        <taxon>Bacteria</taxon>
        <taxon>Pseudomonadati</taxon>
        <taxon>Bacteroidota</taxon>
        <taxon>Cytophagia</taxon>
        <taxon>Cytophagales</taxon>
        <taxon>Cyclobacteriaceae</taxon>
        <taxon>Aquiflexum</taxon>
    </lineage>
</organism>
<protein>
    <submittedName>
        <fullName evidence="2">REP element-mobilizing transposase RayT</fullName>
    </submittedName>
</protein>
<dbReference type="InterPro" id="IPR002686">
    <property type="entry name" value="Transposase_17"/>
</dbReference>
<keyword evidence="3" id="KW-1185">Reference proteome</keyword>
<name>A0A1W2H3U3_9BACT</name>
<feature type="domain" description="Transposase IS200-like" evidence="1">
    <location>
        <begin position="9"/>
        <end position="149"/>
    </location>
</feature>
<dbReference type="GO" id="GO:0004803">
    <property type="term" value="F:transposase activity"/>
    <property type="evidence" value="ECO:0007669"/>
    <property type="project" value="InterPro"/>
</dbReference>
<dbReference type="OrthoDB" id="9788881at2"/>
<dbReference type="SMART" id="SM01321">
    <property type="entry name" value="Y1_Tnp"/>
    <property type="match status" value="1"/>
</dbReference>